<organism evidence="2">
    <name type="scientific">uncultured Quadrisphaera sp</name>
    <dbReference type="NCBI Taxonomy" id="904978"/>
    <lineage>
        <taxon>Bacteria</taxon>
        <taxon>Bacillati</taxon>
        <taxon>Actinomycetota</taxon>
        <taxon>Actinomycetes</taxon>
        <taxon>Kineosporiales</taxon>
        <taxon>Kineosporiaceae</taxon>
        <taxon>Quadrisphaera</taxon>
        <taxon>environmental samples</taxon>
    </lineage>
</organism>
<gene>
    <name evidence="2" type="ORF">AVDCRST_MAG35-761</name>
</gene>
<sequence>ADRRAPPGRPRRAPRGRRRSPPGAGRPR</sequence>
<accession>A0A6J4NV83</accession>
<feature type="compositionally biased region" description="Basic residues" evidence="1">
    <location>
        <begin position="9"/>
        <end position="20"/>
    </location>
</feature>
<evidence type="ECO:0000313" key="2">
    <source>
        <dbReference type="EMBL" id="CAA9398434.1"/>
    </source>
</evidence>
<proteinExistence type="predicted"/>
<feature type="non-terminal residue" evidence="2">
    <location>
        <position position="1"/>
    </location>
</feature>
<protein>
    <submittedName>
        <fullName evidence="2">Uncharacterized protein</fullName>
    </submittedName>
</protein>
<feature type="non-terminal residue" evidence="2">
    <location>
        <position position="28"/>
    </location>
</feature>
<name>A0A6J4NV83_9ACTN</name>
<feature type="region of interest" description="Disordered" evidence="1">
    <location>
        <begin position="1"/>
        <end position="28"/>
    </location>
</feature>
<dbReference type="EMBL" id="CADCUY010000158">
    <property type="protein sequence ID" value="CAA9398434.1"/>
    <property type="molecule type" value="Genomic_DNA"/>
</dbReference>
<reference evidence="2" key="1">
    <citation type="submission" date="2020-02" db="EMBL/GenBank/DDBJ databases">
        <authorList>
            <person name="Meier V. D."/>
        </authorList>
    </citation>
    <scope>NUCLEOTIDE SEQUENCE</scope>
    <source>
        <strain evidence="2">AVDCRST_MAG35</strain>
    </source>
</reference>
<evidence type="ECO:0000256" key="1">
    <source>
        <dbReference type="SAM" id="MobiDB-lite"/>
    </source>
</evidence>
<dbReference type="AlphaFoldDB" id="A0A6J4NV83"/>